<evidence type="ECO:0000256" key="4">
    <source>
        <dbReference type="RuleBase" id="RU003744"/>
    </source>
</evidence>
<dbReference type="InterPro" id="IPR018313">
    <property type="entry name" value="SBP_3_CS"/>
</dbReference>
<dbReference type="Proteomes" id="UP001227317">
    <property type="component" value="Unassembled WGS sequence"/>
</dbReference>
<dbReference type="PROSITE" id="PS01039">
    <property type="entry name" value="SBP_BACTERIAL_3"/>
    <property type="match status" value="1"/>
</dbReference>
<dbReference type="SMART" id="SM00079">
    <property type="entry name" value="PBPe"/>
    <property type="match status" value="1"/>
</dbReference>
<feature type="domain" description="Ionotropic glutamate receptor C-terminal" evidence="7">
    <location>
        <begin position="48"/>
        <end position="267"/>
    </location>
</feature>
<evidence type="ECO:0000313" key="9">
    <source>
        <dbReference type="Proteomes" id="UP001227317"/>
    </source>
</evidence>
<feature type="chain" id="PRO_5046745477" evidence="5">
    <location>
        <begin position="36"/>
        <end position="269"/>
    </location>
</feature>
<name>A0ABU0WAG6_9PROT</name>
<dbReference type="EMBL" id="JAUJFI010000001">
    <property type="protein sequence ID" value="MDQ2101176.1"/>
    <property type="molecule type" value="Genomic_DNA"/>
</dbReference>
<dbReference type="InterPro" id="IPR001638">
    <property type="entry name" value="Solute-binding_3/MltF_N"/>
</dbReference>
<accession>A0ABU0WAG6</accession>
<evidence type="ECO:0000256" key="2">
    <source>
        <dbReference type="ARBA" id="ARBA00010333"/>
    </source>
</evidence>
<dbReference type="InterPro" id="IPR001320">
    <property type="entry name" value="Iontro_rcpt_C"/>
</dbReference>
<sequence length="269" mass="28894">MKPIGKSIGKFLAAATFAAAAVVTVVGAGSVPARAQDAVIASIKQNGTFRVGVDATFAPFEFSQDGKKTGFDIELVEAIAKELGATKGVEWVDIDFKGLIPGLLANRFDMIASAMYITEERRKVVGFSDTYYPGGLVIMVKANNTAVKGPSDLEGKTAAVQIGTKSVAHLKEHFPKTKIVEVETNAEMFGQVETGRTDVAVTGKPAAKLYAQTHPTVKVLDEQLTTEDYGFAMRKENTELVTKVNAAIAKLKADGTYQKLVDKWFEAKK</sequence>
<evidence type="ECO:0000313" key="8">
    <source>
        <dbReference type="EMBL" id="MDQ2101176.1"/>
    </source>
</evidence>
<dbReference type="Pfam" id="PF00497">
    <property type="entry name" value="SBP_bac_3"/>
    <property type="match status" value="1"/>
</dbReference>
<dbReference type="CDD" id="cd00994">
    <property type="entry name" value="PBP2_GlnH"/>
    <property type="match status" value="1"/>
</dbReference>
<keyword evidence="9" id="KW-1185">Reference proteome</keyword>
<evidence type="ECO:0000259" key="6">
    <source>
        <dbReference type="SMART" id="SM00062"/>
    </source>
</evidence>
<dbReference type="InterPro" id="IPR044132">
    <property type="entry name" value="PBP2_GlnH"/>
</dbReference>
<feature type="signal peptide" evidence="5">
    <location>
        <begin position="1"/>
        <end position="35"/>
    </location>
</feature>
<comment type="similarity">
    <text evidence="2 4">Belongs to the bacterial solute-binding protein 3 family.</text>
</comment>
<evidence type="ECO:0000256" key="1">
    <source>
        <dbReference type="ARBA" id="ARBA00004196"/>
    </source>
</evidence>
<dbReference type="PANTHER" id="PTHR35936">
    <property type="entry name" value="MEMBRANE-BOUND LYTIC MUREIN TRANSGLYCOSYLASE F"/>
    <property type="match status" value="1"/>
</dbReference>
<feature type="domain" description="Solute-binding protein family 3/N-terminal" evidence="6">
    <location>
        <begin position="48"/>
        <end position="268"/>
    </location>
</feature>
<dbReference type="RefSeq" id="WP_306703163.1">
    <property type="nucleotide sequence ID" value="NZ_JAUJFI010000001.1"/>
</dbReference>
<dbReference type="Gene3D" id="3.40.190.10">
    <property type="entry name" value="Periplasmic binding protein-like II"/>
    <property type="match status" value="2"/>
</dbReference>
<dbReference type="PANTHER" id="PTHR35936:SF17">
    <property type="entry name" value="ARGININE-BINDING EXTRACELLULAR PROTEIN ARTP"/>
    <property type="match status" value="1"/>
</dbReference>
<comment type="caution">
    <text evidence="8">The sequence shown here is derived from an EMBL/GenBank/DDBJ whole genome shotgun (WGS) entry which is preliminary data.</text>
</comment>
<reference evidence="8 9" key="1">
    <citation type="submission" date="2023-06" db="EMBL/GenBank/DDBJ databases">
        <title>Azospirillum isscasensis sp.nov, a bacterium isolated from rhizosphere soil of rice.</title>
        <authorList>
            <person name="Wang H."/>
        </authorList>
    </citation>
    <scope>NUCLEOTIDE SEQUENCE [LARGE SCALE GENOMIC DNA]</scope>
    <source>
        <strain evidence="8 9">C340-1</strain>
    </source>
</reference>
<evidence type="ECO:0000256" key="3">
    <source>
        <dbReference type="ARBA" id="ARBA00022729"/>
    </source>
</evidence>
<proteinExistence type="inferred from homology"/>
<organism evidence="8 9">
    <name type="scientific">Azospirillum isscasi</name>
    <dbReference type="NCBI Taxonomy" id="3053926"/>
    <lineage>
        <taxon>Bacteria</taxon>
        <taxon>Pseudomonadati</taxon>
        <taxon>Pseudomonadota</taxon>
        <taxon>Alphaproteobacteria</taxon>
        <taxon>Rhodospirillales</taxon>
        <taxon>Azospirillaceae</taxon>
        <taxon>Azospirillum</taxon>
    </lineage>
</organism>
<dbReference type="SUPFAM" id="SSF53850">
    <property type="entry name" value="Periplasmic binding protein-like II"/>
    <property type="match status" value="1"/>
</dbReference>
<keyword evidence="3 5" id="KW-0732">Signal</keyword>
<gene>
    <name evidence="8" type="ORF">QSG27_00535</name>
</gene>
<protein>
    <submittedName>
        <fullName evidence="8">Glutamine ABC transporter substrate-binding protein</fullName>
    </submittedName>
</protein>
<evidence type="ECO:0000256" key="5">
    <source>
        <dbReference type="SAM" id="SignalP"/>
    </source>
</evidence>
<evidence type="ECO:0000259" key="7">
    <source>
        <dbReference type="SMART" id="SM00079"/>
    </source>
</evidence>
<comment type="subcellular location">
    <subcellularLocation>
        <location evidence="1">Cell envelope</location>
    </subcellularLocation>
</comment>
<dbReference type="SMART" id="SM00062">
    <property type="entry name" value="PBPb"/>
    <property type="match status" value="1"/>
</dbReference>